<reference evidence="3" key="1">
    <citation type="submission" date="2016-10" db="EMBL/GenBank/DDBJ databases">
        <authorList>
            <person name="Varghese N."/>
        </authorList>
    </citation>
    <scope>NUCLEOTIDE SEQUENCE [LARGE SCALE GENOMIC DNA]</scope>
    <source>
        <strain evidence="3">ACV-9</strain>
    </source>
</reference>
<evidence type="ECO:0000313" key="2">
    <source>
        <dbReference type="EMBL" id="SEK21043.1"/>
    </source>
</evidence>
<proteinExistence type="predicted"/>
<dbReference type="RefSeq" id="WP_074788809.1">
    <property type="nucleotide sequence ID" value="NZ_FNZX01000003.1"/>
</dbReference>
<evidence type="ECO:0000313" key="3">
    <source>
        <dbReference type="Proteomes" id="UP000182321"/>
    </source>
</evidence>
<gene>
    <name evidence="2" type="ORF">SAMN02910377_00316</name>
</gene>
<dbReference type="Pfam" id="PF00550">
    <property type="entry name" value="PP-binding"/>
    <property type="match status" value="1"/>
</dbReference>
<dbReference type="InterPro" id="IPR009081">
    <property type="entry name" value="PP-bd_ACP"/>
</dbReference>
<accession>A0A1H7F4J3</accession>
<protein>
    <submittedName>
        <fullName evidence="2">Phosphopantetheine attachment site</fullName>
    </submittedName>
</protein>
<evidence type="ECO:0000259" key="1">
    <source>
        <dbReference type="PROSITE" id="PS50075"/>
    </source>
</evidence>
<dbReference type="SUPFAM" id="SSF47336">
    <property type="entry name" value="ACP-like"/>
    <property type="match status" value="1"/>
</dbReference>
<dbReference type="Gene3D" id="1.10.1200.10">
    <property type="entry name" value="ACP-like"/>
    <property type="match status" value="1"/>
</dbReference>
<dbReference type="EMBL" id="FNZX01000003">
    <property type="protein sequence ID" value="SEK21043.1"/>
    <property type="molecule type" value="Genomic_DNA"/>
</dbReference>
<keyword evidence="3" id="KW-1185">Reference proteome</keyword>
<dbReference type="AlphaFoldDB" id="A0A1H7F4J3"/>
<feature type="domain" description="Carrier" evidence="1">
    <location>
        <begin position="1"/>
        <end position="73"/>
    </location>
</feature>
<name>A0A1H7F4J3_9FIRM</name>
<dbReference type="Proteomes" id="UP000182321">
    <property type="component" value="Unassembled WGS sequence"/>
</dbReference>
<organism evidence="2 3">
    <name type="scientific">Pseudobutyrivibrio ruminis</name>
    <dbReference type="NCBI Taxonomy" id="46206"/>
    <lineage>
        <taxon>Bacteria</taxon>
        <taxon>Bacillati</taxon>
        <taxon>Bacillota</taxon>
        <taxon>Clostridia</taxon>
        <taxon>Lachnospirales</taxon>
        <taxon>Lachnospiraceae</taxon>
        <taxon>Pseudobutyrivibrio</taxon>
    </lineage>
</organism>
<sequence length="77" mass="8516">MDELLNILEDLHPEVDFETATDLVDGGILDSFDIVSLISEINETFDVTIGAAELTPENFNSAEAIYALIKEKLDDED</sequence>
<dbReference type="PROSITE" id="PS50075">
    <property type="entry name" value="CARRIER"/>
    <property type="match status" value="1"/>
</dbReference>
<dbReference type="InterPro" id="IPR036736">
    <property type="entry name" value="ACP-like_sf"/>
</dbReference>